<evidence type="ECO:0000313" key="3">
    <source>
        <dbReference type="Proteomes" id="UP000051870"/>
    </source>
</evidence>
<dbReference type="STRING" id="1715693.PH7735_00004"/>
<accession>A0A0P1HZM8</accession>
<dbReference type="InterPro" id="IPR009061">
    <property type="entry name" value="DNA-bd_dom_put_sf"/>
</dbReference>
<keyword evidence="3" id="KW-1185">Reference proteome</keyword>
<dbReference type="RefSeq" id="WP_058309300.1">
    <property type="nucleotide sequence ID" value="NZ_CYTW01000001.1"/>
</dbReference>
<name>A0A0P1HZM8_9RHOB</name>
<dbReference type="AlphaFoldDB" id="A0A0P1HZM8"/>
<dbReference type="GeneID" id="83879111"/>
<dbReference type="GO" id="GO:0003677">
    <property type="term" value="F:DNA binding"/>
    <property type="evidence" value="ECO:0007669"/>
    <property type="project" value="InterPro"/>
</dbReference>
<dbReference type="Pfam" id="PF12728">
    <property type="entry name" value="HTH_17"/>
    <property type="match status" value="1"/>
</dbReference>
<dbReference type="EMBL" id="CYTW01000001">
    <property type="protein sequence ID" value="CUJ81320.1"/>
    <property type="molecule type" value="Genomic_DNA"/>
</dbReference>
<feature type="domain" description="Helix-turn-helix" evidence="1">
    <location>
        <begin position="9"/>
        <end position="55"/>
    </location>
</feature>
<proteinExistence type="predicted"/>
<evidence type="ECO:0000313" key="2">
    <source>
        <dbReference type="EMBL" id="CUJ81320.1"/>
    </source>
</evidence>
<reference evidence="3" key="1">
    <citation type="submission" date="2015-09" db="EMBL/GenBank/DDBJ databases">
        <authorList>
            <person name="Rodrigo-Torres Lidia"/>
            <person name="Arahal R.David."/>
        </authorList>
    </citation>
    <scope>NUCLEOTIDE SEQUENCE [LARGE SCALE GENOMIC DNA]</scope>
    <source>
        <strain evidence="3">CECT 7735</strain>
    </source>
</reference>
<evidence type="ECO:0000259" key="1">
    <source>
        <dbReference type="Pfam" id="PF12728"/>
    </source>
</evidence>
<organism evidence="2 3">
    <name type="scientific">Shimia thalassica</name>
    <dbReference type="NCBI Taxonomy" id="1715693"/>
    <lineage>
        <taxon>Bacteria</taxon>
        <taxon>Pseudomonadati</taxon>
        <taxon>Pseudomonadota</taxon>
        <taxon>Alphaproteobacteria</taxon>
        <taxon>Rhodobacterales</taxon>
        <taxon>Roseobacteraceae</taxon>
    </lineage>
</organism>
<dbReference type="Gene3D" id="1.10.1660.10">
    <property type="match status" value="1"/>
</dbReference>
<protein>
    <submittedName>
        <fullName evidence="2">DNA binding domain, excisionase family</fullName>
    </submittedName>
</protein>
<dbReference type="InterPro" id="IPR041657">
    <property type="entry name" value="HTH_17"/>
</dbReference>
<sequence>MNDVEREPMLTVSDVADRMYVSERTVFRWIKSGHLKAFRTGRVLRISEADLERFLHMYRTGRRATNLRAH</sequence>
<dbReference type="Proteomes" id="UP000051870">
    <property type="component" value="Unassembled WGS sequence"/>
</dbReference>
<dbReference type="NCBIfam" id="TIGR01764">
    <property type="entry name" value="excise"/>
    <property type="match status" value="1"/>
</dbReference>
<gene>
    <name evidence="2" type="ORF">PH7735_00004</name>
</gene>
<dbReference type="InterPro" id="IPR010093">
    <property type="entry name" value="SinI_DNA-bd"/>
</dbReference>
<dbReference type="SUPFAM" id="SSF46955">
    <property type="entry name" value="Putative DNA-binding domain"/>
    <property type="match status" value="1"/>
</dbReference>